<dbReference type="HOGENOM" id="CLU_006524_0_2_1"/>
<dbReference type="OrthoDB" id="8062037at2759"/>
<feature type="region of interest" description="Disordered" evidence="6">
    <location>
        <begin position="129"/>
        <end position="183"/>
    </location>
</feature>
<dbReference type="PROSITE" id="PS50048">
    <property type="entry name" value="ZN2_CY6_FUNGAL_2"/>
    <property type="match status" value="1"/>
</dbReference>
<dbReference type="SUPFAM" id="SSF57701">
    <property type="entry name" value="Zn2/Cys6 DNA-binding domain"/>
    <property type="match status" value="1"/>
</dbReference>
<dbReference type="PANTHER" id="PTHR31845:SF39">
    <property type="entry name" value="TRANSCRIPTION FACTOR PBCR-RELATED"/>
    <property type="match status" value="1"/>
</dbReference>
<dbReference type="PROSITE" id="PS00463">
    <property type="entry name" value="ZN2_CY6_FUNGAL_1"/>
    <property type="match status" value="1"/>
</dbReference>
<comment type="subcellular location">
    <subcellularLocation>
        <location evidence="1">Nucleus</location>
    </subcellularLocation>
</comment>
<dbReference type="Gene3D" id="4.10.240.10">
    <property type="entry name" value="Zn(2)-C6 fungal-type DNA-binding domain"/>
    <property type="match status" value="1"/>
</dbReference>
<evidence type="ECO:0000256" key="6">
    <source>
        <dbReference type="SAM" id="MobiDB-lite"/>
    </source>
</evidence>
<dbReference type="AlphaFoldDB" id="A0A0D2A492"/>
<dbReference type="CDD" id="cd12148">
    <property type="entry name" value="fungal_TF_MHR"/>
    <property type="match status" value="1"/>
</dbReference>
<evidence type="ECO:0000313" key="9">
    <source>
        <dbReference type="Proteomes" id="UP000053328"/>
    </source>
</evidence>
<keyword evidence="5" id="KW-0539">Nucleus</keyword>
<dbReference type="VEuPathDB" id="FungiDB:PV08_00236"/>
<dbReference type="CDD" id="cd00067">
    <property type="entry name" value="GAL4"/>
    <property type="match status" value="1"/>
</dbReference>
<gene>
    <name evidence="8" type="ORF">PV08_00236</name>
</gene>
<keyword evidence="2" id="KW-0805">Transcription regulation</keyword>
<dbReference type="GO" id="GO:0008270">
    <property type="term" value="F:zinc ion binding"/>
    <property type="evidence" value="ECO:0007669"/>
    <property type="project" value="InterPro"/>
</dbReference>
<dbReference type="PANTHER" id="PTHR31845">
    <property type="entry name" value="FINGER DOMAIN PROTEIN, PUTATIVE-RELATED"/>
    <property type="match status" value="1"/>
</dbReference>
<evidence type="ECO:0000256" key="4">
    <source>
        <dbReference type="ARBA" id="ARBA00023163"/>
    </source>
</evidence>
<keyword evidence="4" id="KW-0804">Transcription</keyword>
<sequence>MAVEKPLPLETLLPLNSNRSPGDFRHALLPQRQELGVDSQSPASAEEDDGTENEAGPPKRPKRSRACVACRNMKIRCLPVEGQEACLACSKVNRDCVMPGPPRKRQKTVHKVAELEKKINALTEALLAKQQAEPSPPTTSPEKDQTSSASSVPSAIEESVNSAGDSWTPKPAEKIIEPQPHPVDSTTMCPFAVVSTVKDDYVDVVDRGIVSMESATTLFNHWKHHMSQNCPIVLCPADIQAHTARKQRPMTFLAILLIASTTMMPSVQPTLATEVGQQYGQRVLFHGDRSMDLVQALLLQSQYYVRPRTARDLAFHQYAQAALTMSYDLGIGKRSRVRRPMTDQEHLELARTWLAACCTNISVSTVLRLPTAARFDAHAEDCIQVLESSPYSLPGDRWMVAQARLSRIAQEISETFSMCDPTADLNFTDSRTQHHLKYFRRQLDEWEKSVDPSVDKRMVSLQRCSIDLYIHEVALHWEHSIDDWRPGNIEHERKEPETITSVHIDALATLLSSSHKLLDNYLSFDLFLVRNLPNLYIVWVAYAMVVLIKIHWIVFGPGSLVNSIFATEIKTDYYLDSIINKIAQVTAEGRCPCADAFRFVFMKLKTWHRHLGGSMNSDDEQGHDAEARRQRGAAQFFRSEPLTLLQNMSKDETSSSNPERAQVHPVTSTSTSLSYQRYMMADGYLGTNLNAAYDAASYGNTNWDEFNFSTEEMDMFDVYMANSGWMGYLL</sequence>
<protein>
    <recommendedName>
        <fullName evidence="7">Zn(2)-C6 fungal-type domain-containing protein</fullName>
    </recommendedName>
</protein>
<feature type="compositionally biased region" description="Low complexity" evidence="6">
    <location>
        <begin position="1"/>
        <end position="15"/>
    </location>
</feature>
<dbReference type="STRING" id="91928.A0A0D2A492"/>
<feature type="domain" description="Zn(2)-C6 fungal-type" evidence="7">
    <location>
        <begin position="66"/>
        <end position="98"/>
    </location>
</feature>
<evidence type="ECO:0000256" key="1">
    <source>
        <dbReference type="ARBA" id="ARBA00004123"/>
    </source>
</evidence>
<feature type="region of interest" description="Disordered" evidence="6">
    <location>
        <begin position="648"/>
        <end position="667"/>
    </location>
</feature>
<dbReference type="InterPro" id="IPR051089">
    <property type="entry name" value="prtT"/>
</dbReference>
<dbReference type="SMART" id="SM00066">
    <property type="entry name" value="GAL4"/>
    <property type="match status" value="1"/>
</dbReference>
<dbReference type="GeneID" id="27327319"/>
<feature type="compositionally biased region" description="Polar residues" evidence="6">
    <location>
        <begin position="146"/>
        <end position="165"/>
    </location>
</feature>
<evidence type="ECO:0000256" key="3">
    <source>
        <dbReference type="ARBA" id="ARBA00023125"/>
    </source>
</evidence>
<dbReference type="Proteomes" id="UP000053328">
    <property type="component" value="Unassembled WGS sequence"/>
</dbReference>
<reference evidence="8 9" key="1">
    <citation type="submission" date="2015-01" db="EMBL/GenBank/DDBJ databases">
        <title>The Genome Sequence of Exophiala spinifera CBS89968.</title>
        <authorList>
            <consortium name="The Broad Institute Genomics Platform"/>
            <person name="Cuomo C."/>
            <person name="de Hoog S."/>
            <person name="Gorbushina A."/>
            <person name="Stielow B."/>
            <person name="Teixiera M."/>
            <person name="Abouelleil A."/>
            <person name="Chapman S.B."/>
            <person name="Priest M."/>
            <person name="Young S.K."/>
            <person name="Wortman J."/>
            <person name="Nusbaum C."/>
            <person name="Birren B."/>
        </authorList>
    </citation>
    <scope>NUCLEOTIDE SEQUENCE [LARGE SCALE GENOMIC DNA]</scope>
    <source>
        <strain evidence="8 9">CBS 89968</strain>
    </source>
</reference>
<dbReference type="RefSeq" id="XP_016239878.1">
    <property type="nucleotide sequence ID" value="XM_016374602.1"/>
</dbReference>
<evidence type="ECO:0000256" key="2">
    <source>
        <dbReference type="ARBA" id="ARBA00023015"/>
    </source>
</evidence>
<evidence type="ECO:0000256" key="5">
    <source>
        <dbReference type="ARBA" id="ARBA00023242"/>
    </source>
</evidence>
<feature type="region of interest" description="Disordered" evidence="6">
    <location>
        <begin position="1"/>
        <end position="65"/>
    </location>
</feature>
<dbReference type="GO" id="GO:0005634">
    <property type="term" value="C:nucleus"/>
    <property type="evidence" value="ECO:0007669"/>
    <property type="project" value="UniProtKB-SubCell"/>
</dbReference>
<evidence type="ECO:0000313" key="8">
    <source>
        <dbReference type="EMBL" id="KIW19662.1"/>
    </source>
</evidence>
<name>A0A0D2A492_9EURO</name>
<accession>A0A0D2A492</accession>
<dbReference type="InterPro" id="IPR001138">
    <property type="entry name" value="Zn2Cys6_DnaBD"/>
</dbReference>
<dbReference type="GO" id="GO:0000976">
    <property type="term" value="F:transcription cis-regulatory region binding"/>
    <property type="evidence" value="ECO:0007669"/>
    <property type="project" value="TreeGrafter"/>
</dbReference>
<evidence type="ECO:0000259" key="7">
    <source>
        <dbReference type="PROSITE" id="PS50048"/>
    </source>
</evidence>
<keyword evidence="3" id="KW-0238">DNA-binding</keyword>
<keyword evidence="9" id="KW-1185">Reference proteome</keyword>
<dbReference type="InterPro" id="IPR036864">
    <property type="entry name" value="Zn2-C6_fun-type_DNA-bd_sf"/>
</dbReference>
<dbReference type="GO" id="GO:0000981">
    <property type="term" value="F:DNA-binding transcription factor activity, RNA polymerase II-specific"/>
    <property type="evidence" value="ECO:0007669"/>
    <property type="project" value="InterPro"/>
</dbReference>
<organism evidence="8 9">
    <name type="scientific">Exophiala spinifera</name>
    <dbReference type="NCBI Taxonomy" id="91928"/>
    <lineage>
        <taxon>Eukaryota</taxon>
        <taxon>Fungi</taxon>
        <taxon>Dikarya</taxon>
        <taxon>Ascomycota</taxon>
        <taxon>Pezizomycotina</taxon>
        <taxon>Eurotiomycetes</taxon>
        <taxon>Chaetothyriomycetidae</taxon>
        <taxon>Chaetothyriales</taxon>
        <taxon>Herpotrichiellaceae</taxon>
        <taxon>Exophiala</taxon>
    </lineage>
</organism>
<proteinExistence type="predicted"/>
<dbReference type="EMBL" id="KN847492">
    <property type="protein sequence ID" value="KIW19662.1"/>
    <property type="molecule type" value="Genomic_DNA"/>
</dbReference>